<dbReference type="KEGG" id="hir:HETIRDRAFT_437864"/>
<gene>
    <name evidence="2" type="ORF">HETIRDRAFT_437864</name>
</gene>
<name>W4KNG3_HETIT</name>
<organism evidence="2 3">
    <name type="scientific">Heterobasidion irregulare (strain TC 32-1)</name>
    <dbReference type="NCBI Taxonomy" id="747525"/>
    <lineage>
        <taxon>Eukaryota</taxon>
        <taxon>Fungi</taxon>
        <taxon>Dikarya</taxon>
        <taxon>Basidiomycota</taxon>
        <taxon>Agaricomycotina</taxon>
        <taxon>Agaricomycetes</taxon>
        <taxon>Russulales</taxon>
        <taxon>Bondarzewiaceae</taxon>
        <taxon>Heterobasidion</taxon>
        <taxon>Heterobasidion annosum species complex</taxon>
    </lineage>
</organism>
<dbReference type="OrthoDB" id="3362817at2759"/>
<evidence type="ECO:0000313" key="3">
    <source>
        <dbReference type="Proteomes" id="UP000030671"/>
    </source>
</evidence>
<accession>W4KNG3</accession>
<dbReference type="GeneID" id="20674991"/>
<dbReference type="Proteomes" id="UP000030671">
    <property type="component" value="Unassembled WGS sequence"/>
</dbReference>
<feature type="region of interest" description="Disordered" evidence="1">
    <location>
        <begin position="56"/>
        <end position="95"/>
    </location>
</feature>
<protein>
    <submittedName>
        <fullName evidence="2">Uncharacterized protein</fullName>
    </submittedName>
</protein>
<reference evidence="2 3" key="1">
    <citation type="journal article" date="2012" name="New Phytol.">
        <title>Insight into trade-off between wood decay and parasitism from the genome of a fungal forest pathogen.</title>
        <authorList>
            <person name="Olson A."/>
            <person name="Aerts A."/>
            <person name="Asiegbu F."/>
            <person name="Belbahri L."/>
            <person name="Bouzid O."/>
            <person name="Broberg A."/>
            <person name="Canback B."/>
            <person name="Coutinho P.M."/>
            <person name="Cullen D."/>
            <person name="Dalman K."/>
            <person name="Deflorio G."/>
            <person name="van Diepen L.T."/>
            <person name="Dunand C."/>
            <person name="Duplessis S."/>
            <person name="Durling M."/>
            <person name="Gonthier P."/>
            <person name="Grimwood J."/>
            <person name="Fossdal C.G."/>
            <person name="Hansson D."/>
            <person name="Henrissat B."/>
            <person name="Hietala A."/>
            <person name="Himmelstrand K."/>
            <person name="Hoffmeister D."/>
            <person name="Hogberg N."/>
            <person name="James T.Y."/>
            <person name="Karlsson M."/>
            <person name="Kohler A."/>
            <person name="Kues U."/>
            <person name="Lee Y.H."/>
            <person name="Lin Y.C."/>
            <person name="Lind M."/>
            <person name="Lindquist E."/>
            <person name="Lombard V."/>
            <person name="Lucas S."/>
            <person name="Lunden K."/>
            <person name="Morin E."/>
            <person name="Murat C."/>
            <person name="Park J."/>
            <person name="Raffaello T."/>
            <person name="Rouze P."/>
            <person name="Salamov A."/>
            <person name="Schmutz J."/>
            <person name="Solheim H."/>
            <person name="Stahlberg J."/>
            <person name="Velez H."/>
            <person name="de Vries R.P."/>
            <person name="Wiebenga A."/>
            <person name="Woodward S."/>
            <person name="Yakovlev I."/>
            <person name="Garbelotto M."/>
            <person name="Martin F."/>
            <person name="Grigoriev I.V."/>
            <person name="Stenlid J."/>
        </authorList>
    </citation>
    <scope>NUCLEOTIDE SEQUENCE [LARGE SCALE GENOMIC DNA]</scope>
    <source>
        <strain evidence="2 3">TC 32-1</strain>
    </source>
</reference>
<dbReference type="EMBL" id="KI925454">
    <property type="protein sequence ID" value="ETW87342.1"/>
    <property type="molecule type" value="Genomic_DNA"/>
</dbReference>
<dbReference type="HOGENOM" id="CLU_1122347_0_0_1"/>
<dbReference type="InParanoid" id="W4KNG3"/>
<dbReference type="RefSeq" id="XP_009541254.1">
    <property type="nucleotide sequence ID" value="XM_009542959.1"/>
</dbReference>
<keyword evidence="3" id="KW-1185">Reference proteome</keyword>
<proteinExistence type="predicted"/>
<feature type="non-terminal residue" evidence="2">
    <location>
        <position position="248"/>
    </location>
</feature>
<dbReference type="eggNOG" id="ENOG502S4E9">
    <property type="taxonomic scope" value="Eukaryota"/>
</dbReference>
<sequence length="248" mass="28122">MLPLRQIFVSRSSCLHSSRSHLHAARLALAHIHTVNHEPGSVAKFHRDITLAQSSESSLDSVPDVLHSPTDETEKPKRKRRSKKTAPPTKVRVPLEPSKTEQYLLALQNQGLEPSLKDLERLRPAGHPRPGTNKYAEAYGALVDSMCRSFSSEQLRQFAVDFGLSGKYTHSRRRKVEYAEAIIEQIWQWPSLRELERKHRDKTVMTAQSFPLEQSHLFLIIGKDGSDLLQLSTQFNVHVSLVQNPLAL</sequence>
<evidence type="ECO:0000256" key="1">
    <source>
        <dbReference type="SAM" id="MobiDB-lite"/>
    </source>
</evidence>
<dbReference type="AlphaFoldDB" id="W4KNG3"/>
<dbReference type="STRING" id="747525.W4KNG3"/>
<evidence type="ECO:0000313" key="2">
    <source>
        <dbReference type="EMBL" id="ETW87342.1"/>
    </source>
</evidence>